<dbReference type="AlphaFoldDB" id="A0A1G7J4E2"/>
<organism evidence="2 3">
    <name type="scientific">Limimaricola pyoseonensis</name>
    <dbReference type="NCBI Taxonomy" id="521013"/>
    <lineage>
        <taxon>Bacteria</taxon>
        <taxon>Pseudomonadati</taxon>
        <taxon>Pseudomonadota</taxon>
        <taxon>Alphaproteobacteria</taxon>
        <taxon>Rhodobacterales</taxon>
        <taxon>Paracoccaceae</taxon>
        <taxon>Limimaricola</taxon>
    </lineage>
</organism>
<dbReference type="RefSeq" id="WP_090114345.1">
    <property type="nucleotide sequence ID" value="NZ_FNAT01000008.1"/>
</dbReference>
<dbReference type="EMBL" id="FNAT01000008">
    <property type="protein sequence ID" value="SDF19751.1"/>
    <property type="molecule type" value="Genomic_DNA"/>
</dbReference>
<evidence type="ECO:0008006" key="4">
    <source>
        <dbReference type="Google" id="ProtNLM"/>
    </source>
</evidence>
<dbReference type="OrthoDB" id="9811127at2"/>
<name>A0A1G7J4E2_9RHOB</name>
<evidence type="ECO:0000313" key="3">
    <source>
        <dbReference type="Proteomes" id="UP000198922"/>
    </source>
</evidence>
<gene>
    <name evidence="2" type="ORF">SAMN04488567_3637</name>
</gene>
<proteinExistence type="predicted"/>
<dbReference type="Pfam" id="PF11154">
    <property type="entry name" value="DUF2934"/>
    <property type="match status" value="1"/>
</dbReference>
<sequence length="173" mass="18137">MAEDSAEDRDERIRRRAYELWQREGAPEGRDQAHWHEAVAQIDAEDAAQSGVAPGTAAAAGLAGRGDDLPKDASGLDEMDVQQAREAMQEGRGEQVGDTTPATGGKRKRAAAKTEPGAAPKRAKKTAAAKVDKPAKAGAAKGGHTVAPGEKKVSRRAVRSGPEKSADAYSKKD</sequence>
<dbReference type="Proteomes" id="UP000198922">
    <property type="component" value="Unassembled WGS sequence"/>
</dbReference>
<protein>
    <recommendedName>
        <fullName evidence="4">DUF2934 domain-containing protein</fullName>
    </recommendedName>
</protein>
<feature type="region of interest" description="Disordered" evidence="1">
    <location>
        <begin position="45"/>
        <end position="173"/>
    </location>
</feature>
<keyword evidence="3" id="KW-1185">Reference proteome</keyword>
<evidence type="ECO:0000256" key="1">
    <source>
        <dbReference type="SAM" id="MobiDB-lite"/>
    </source>
</evidence>
<accession>A0A1G7J4E2</accession>
<dbReference type="InterPro" id="IPR021327">
    <property type="entry name" value="DUF2934"/>
</dbReference>
<evidence type="ECO:0000313" key="2">
    <source>
        <dbReference type="EMBL" id="SDF19751.1"/>
    </source>
</evidence>
<reference evidence="3" key="1">
    <citation type="submission" date="2016-10" db="EMBL/GenBank/DDBJ databases">
        <authorList>
            <person name="Varghese N."/>
            <person name="Submissions S."/>
        </authorList>
    </citation>
    <scope>NUCLEOTIDE SEQUENCE [LARGE SCALE GENOMIC DNA]</scope>
    <source>
        <strain evidence="3">DSM 21424</strain>
    </source>
</reference>
<feature type="compositionally biased region" description="Low complexity" evidence="1">
    <location>
        <begin position="47"/>
        <end position="62"/>
    </location>
</feature>
<feature type="compositionally biased region" description="Basic and acidic residues" evidence="1">
    <location>
        <begin position="161"/>
        <end position="173"/>
    </location>
</feature>